<evidence type="ECO:0000313" key="2">
    <source>
        <dbReference type="Proteomes" id="UP000054270"/>
    </source>
</evidence>
<dbReference type="AlphaFoldDB" id="A0A0D2NQB6"/>
<protein>
    <submittedName>
        <fullName evidence="1">Uncharacterized protein</fullName>
    </submittedName>
</protein>
<organism evidence="1 2">
    <name type="scientific">Hypholoma sublateritium (strain FD-334 SS-4)</name>
    <dbReference type="NCBI Taxonomy" id="945553"/>
    <lineage>
        <taxon>Eukaryota</taxon>
        <taxon>Fungi</taxon>
        <taxon>Dikarya</taxon>
        <taxon>Basidiomycota</taxon>
        <taxon>Agaricomycotina</taxon>
        <taxon>Agaricomycetes</taxon>
        <taxon>Agaricomycetidae</taxon>
        <taxon>Agaricales</taxon>
        <taxon>Agaricineae</taxon>
        <taxon>Strophariaceae</taxon>
        <taxon>Hypholoma</taxon>
    </lineage>
</organism>
<name>A0A0D2NQB6_HYPSF</name>
<dbReference type="Proteomes" id="UP000054270">
    <property type="component" value="Unassembled WGS sequence"/>
</dbReference>
<accession>A0A0D2NQB6</accession>
<gene>
    <name evidence="1" type="ORF">HYPSUDRAFT_42553</name>
</gene>
<evidence type="ECO:0000313" key="1">
    <source>
        <dbReference type="EMBL" id="KJA20954.1"/>
    </source>
</evidence>
<reference evidence="2" key="1">
    <citation type="submission" date="2014-04" db="EMBL/GenBank/DDBJ databases">
        <title>Evolutionary Origins and Diversification of the Mycorrhizal Mutualists.</title>
        <authorList>
            <consortium name="DOE Joint Genome Institute"/>
            <consortium name="Mycorrhizal Genomics Consortium"/>
            <person name="Kohler A."/>
            <person name="Kuo A."/>
            <person name="Nagy L.G."/>
            <person name="Floudas D."/>
            <person name="Copeland A."/>
            <person name="Barry K.W."/>
            <person name="Cichocki N."/>
            <person name="Veneault-Fourrey C."/>
            <person name="LaButti K."/>
            <person name="Lindquist E.A."/>
            <person name="Lipzen A."/>
            <person name="Lundell T."/>
            <person name="Morin E."/>
            <person name="Murat C."/>
            <person name="Riley R."/>
            <person name="Ohm R."/>
            <person name="Sun H."/>
            <person name="Tunlid A."/>
            <person name="Henrissat B."/>
            <person name="Grigoriev I.V."/>
            <person name="Hibbett D.S."/>
            <person name="Martin F."/>
        </authorList>
    </citation>
    <scope>NUCLEOTIDE SEQUENCE [LARGE SCALE GENOMIC DNA]</scope>
    <source>
        <strain evidence="2">FD-334 SS-4</strain>
    </source>
</reference>
<dbReference type="EMBL" id="KN817562">
    <property type="protein sequence ID" value="KJA20954.1"/>
    <property type="molecule type" value="Genomic_DNA"/>
</dbReference>
<sequence>MGMQMPSGAITVPDPVNRVTAQQWEPVGQGSSRVHDESRAMRLGVPMTCIAEAKDTMKNTKSFIVELRM</sequence>
<keyword evidence="2" id="KW-1185">Reference proteome</keyword>
<proteinExistence type="predicted"/>